<keyword evidence="2" id="KW-1185">Reference proteome</keyword>
<name>A0ABN3LS82_9ACTN</name>
<organism evidence="1 2">
    <name type="scientific">Streptomyces thermolineatus</name>
    <dbReference type="NCBI Taxonomy" id="44033"/>
    <lineage>
        <taxon>Bacteria</taxon>
        <taxon>Bacillati</taxon>
        <taxon>Actinomycetota</taxon>
        <taxon>Actinomycetes</taxon>
        <taxon>Kitasatosporales</taxon>
        <taxon>Streptomycetaceae</taxon>
        <taxon>Streptomyces</taxon>
    </lineage>
</organism>
<dbReference type="EMBL" id="BAAATA010000013">
    <property type="protein sequence ID" value="GAA2489357.1"/>
    <property type="molecule type" value="Genomic_DNA"/>
</dbReference>
<evidence type="ECO:0000313" key="1">
    <source>
        <dbReference type="EMBL" id="GAA2489357.1"/>
    </source>
</evidence>
<sequence>MRAVRRLLIVLVVFGVLLVAADRAAVAFAETEVAERAQRSQGLSTAPDVEIHGFPFLTQVVGKDLEKVTAVVDGAEAGTQDGTLRIERITTELHDVRLKDNYSSAVAATATGTALISYADLGEAAPDGVSVAYGGKGDDGAGRVKVTLSLSVLGRSVEHSLNSRVSVRDGNTFRLRAEDIPVVDGVPGLEGMVRERIDMDRKLGGLPSGITMDGVRATEDGIVISLKGTDVRLA</sequence>
<evidence type="ECO:0000313" key="2">
    <source>
        <dbReference type="Proteomes" id="UP001501358"/>
    </source>
</evidence>
<dbReference type="Proteomes" id="UP001501358">
    <property type="component" value="Unassembled WGS sequence"/>
</dbReference>
<comment type="caution">
    <text evidence="1">The sequence shown here is derived from an EMBL/GenBank/DDBJ whole genome shotgun (WGS) entry which is preliminary data.</text>
</comment>
<dbReference type="Pfam" id="PF11209">
    <property type="entry name" value="LmeA"/>
    <property type="match status" value="1"/>
</dbReference>
<protein>
    <submittedName>
        <fullName evidence="1">DUF2993 domain-containing protein</fullName>
    </submittedName>
</protein>
<dbReference type="InterPro" id="IPR021373">
    <property type="entry name" value="DUF2993"/>
</dbReference>
<accession>A0ABN3LS82</accession>
<reference evidence="1 2" key="1">
    <citation type="journal article" date="2019" name="Int. J. Syst. Evol. Microbiol.">
        <title>The Global Catalogue of Microorganisms (GCM) 10K type strain sequencing project: providing services to taxonomists for standard genome sequencing and annotation.</title>
        <authorList>
            <consortium name="The Broad Institute Genomics Platform"/>
            <consortium name="The Broad Institute Genome Sequencing Center for Infectious Disease"/>
            <person name="Wu L."/>
            <person name="Ma J."/>
        </authorList>
    </citation>
    <scope>NUCLEOTIDE SEQUENCE [LARGE SCALE GENOMIC DNA]</scope>
    <source>
        <strain evidence="1 2">JCM 6307</strain>
    </source>
</reference>
<gene>
    <name evidence="1" type="ORF">GCM10010406_26890</name>
</gene>
<proteinExistence type="predicted"/>